<comment type="catalytic activity">
    <reaction evidence="1 5 6">
        <text>[protein]-peptidylproline (omega=180) = [protein]-peptidylproline (omega=0)</text>
        <dbReference type="Rhea" id="RHEA:16237"/>
        <dbReference type="Rhea" id="RHEA-COMP:10747"/>
        <dbReference type="Rhea" id="RHEA-COMP:10748"/>
        <dbReference type="ChEBI" id="CHEBI:83833"/>
        <dbReference type="ChEBI" id="CHEBI:83834"/>
        <dbReference type="EC" id="5.2.1.8"/>
    </reaction>
</comment>
<reference evidence="9 10" key="1">
    <citation type="submission" date="2014-02" db="EMBL/GenBank/DDBJ databases">
        <authorList>
            <person name="Sears C."/>
            <person name="Carroll K."/>
            <person name="Sack B.R."/>
            <person name="Qadri F."/>
            <person name="Myers L.L."/>
            <person name="Chung G.-T."/>
            <person name="Escheverria P."/>
            <person name="Fraser C.M."/>
            <person name="Sadzewicz L."/>
            <person name="Shefchek K.A."/>
            <person name="Tallon L."/>
            <person name="Das S.P."/>
            <person name="Daugherty S."/>
            <person name="Mongodin E.F."/>
        </authorList>
    </citation>
    <scope>NUCLEOTIDE SEQUENCE [LARGE SCALE GENOMIC DNA]</scope>
    <source>
        <strain evidence="10">3998T(B)3</strain>
    </source>
</reference>
<keyword evidence="7" id="KW-0732">Signal</keyword>
<dbReference type="GO" id="GO:0003755">
    <property type="term" value="F:peptidyl-prolyl cis-trans isomerase activity"/>
    <property type="evidence" value="ECO:0007669"/>
    <property type="project" value="UniProtKB-UniRule"/>
</dbReference>
<dbReference type="PATRIC" id="fig|1339316.3.peg.5214"/>
<dbReference type="EC" id="5.2.1.8" evidence="6"/>
<keyword evidence="4 5" id="KW-0413">Isomerase</keyword>
<dbReference type="PANTHER" id="PTHR43811:SF19">
    <property type="entry name" value="39 KDA FK506-BINDING NUCLEAR PROTEIN"/>
    <property type="match status" value="1"/>
</dbReference>
<dbReference type="Gene3D" id="1.10.287.460">
    <property type="entry name" value="Peptidyl-prolyl cis-trans isomerase, FKBP-type, N-terminal domain"/>
    <property type="match status" value="2"/>
</dbReference>
<keyword evidence="3 5" id="KW-0697">Rotamase</keyword>
<dbReference type="RefSeq" id="WP_005797190.1">
    <property type="nucleotide sequence ID" value="NZ_JGDB01000375.1"/>
</dbReference>
<comment type="caution">
    <text evidence="9">The sequence shown here is derived from an EMBL/GenBank/DDBJ whole genome shotgun (WGS) entry which is preliminary data.</text>
</comment>
<evidence type="ECO:0000313" key="10">
    <source>
        <dbReference type="Proteomes" id="UP000020773"/>
    </source>
</evidence>
<organism evidence="9 10">
    <name type="scientific">Bacteroides fragilis str. 3998T(B)3</name>
    <dbReference type="NCBI Taxonomy" id="1339316"/>
    <lineage>
        <taxon>Bacteria</taxon>
        <taxon>Pseudomonadati</taxon>
        <taxon>Bacteroidota</taxon>
        <taxon>Bacteroidia</taxon>
        <taxon>Bacteroidales</taxon>
        <taxon>Bacteroidaceae</taxon>
        <taxon>Bacteroides</taxon>
    </lineage>
</organism>
<dbReference type="Proteomes" id="UP000020773">
    <property type="component" value="Unassembled WGS sequence"/>
</dbReference>
<sequence>MKKVSILAAVAMATGLASCTAQAPKATLKTDVDSLSYAIGISQTQGLKDYLSQRMEMDTTYMADFLKGVNDAANKTSKKDQAYLLGLQIGAQMAGPQAIKGMNHQLFADDSTMTVNKGDILAGVFAGVLNKDMKMRPEEAQVLIQKMMESIKGKAAEKKYADNKAAGEKFLAENKTKEGVKTTASGLQYKVITEGKGEIPNDTCKVKVNYRGKLIDGTEFESTYERKEPFVTNVGGVIKGWTEALKMMPVGSKWELYIPQELAYGSRDMGQIKPFSTLIFEIELLDIEK</sequence>
<dbReference type="InterPro" id="IPR001179">
    <property type="entry name" value="PPIase_FKBP_dom"/>
</dbReference>
<feature type="chain" id="PRO_5001479006" description="Peptidyl-prolyl cis-trans isomerase" evidence="7">
    <location>
        <begin position="24"/>
        <end position="289"/>
    </location>
</feature>
<evidence type="ECO:0000256" key="4">
    <source>
        <dbReference type="ARBA" id="ARBA00023235"/>
    </source>
</evidence>
<dbReference type="InterPro" id="IPR000774">
    <property type="entry name" value="PPIase_FKBP_N"/>
</dbReference>
<dbReference type="GO" id="GO:0006457">
    <property type="term" value="P:protein folding"/>
    <property type="evidence" value="ECO:0007669"/>
    <property type="project" value="InterPro"/>
</dbReference>
<dbReference type="Pfam" id="PF01346">
    <property type="entry name" value="FKBP_N"/>
    <property type="match status" value="1"/>
</dbReference>
<dbReference type="InterPro" id="IPR036944">
    <property type="entry name" value="PPIase_FKBP_N_sf"/>
</dbReference>
<evidence type="ECO:0000256" key="2">
    <source>
        <dbReference type="ARBA" id="ARBA00006577"/>
    </source>
</evidence>
<evidence type="ECO:0000256" key="5">
    <source>
        <dbReference type="PROSITE-ProRule" id="PRU00277"/>
    </source>
</evidence>
<accession>A0A015TTR0</accession>
<dbReference type="PROSITE" id="PS50059">
    <property type="entry name" value="FKBP_PPIASE"/>
    <property type="match status" value="1"/>
</dbReference>
<dbReference type="Pfam" id="PF00254">
    <property type="entry name" value="FKBP_C"/>
    <property type="match status" value="1"/>
</dbReference>
<comment type="similarity">
    <text evidence="2 6">Belongs to the FKBP-type PPIase family.</text>
</comment>
<feature type="signal peptide" evidence="7">
    <location>
        <begin position="1"/>
        <end position="23"/>
    </location>
</feature>
<gene>
    <name evidence="9" type="ORF">M125_5541</name>
</gene>
<feature type="domain" description="PPIase FKBP-type" evidence="8">
    <location>
        <begin position="203"/>
        <end position="288"/>
    </location>
</feature>
<dbReference type="InterPro" id="IPR046357">
    <property type="entry name" value="PPIase_dom_sf"/>
</dbReference>
<evidence type="ECO:0000259" key="8">
    <source>
        <dbReference type="PROSITE" id="PS50059"/>
    </source>
</evidence>
<evidence type="ECO:0000256" key="6">
    <source>
        <dbReference type="RuleBase" id="RU003915"/>
    </source>
</evidence>
<evidence type="ECO:0000256" key="1">
    <source>
        <dbReference type="ARBA" id="ARBA00000971"/>
    </source>
</evidence>
<evidence type="ECO:0000256" key="7">
    <source>
        <dbReference type="SAM" id="SignalP"/>
    </source>
</evidence>
<dbReference type="PANTHER" id="PTHR43811">
    <property type="entry name" value="FKBP-TYPE PEPTIDYL-PROLYL CIS-TRANS ISOMERASE FKPA"/>
    <property type="match status" value="1"/>
</dbReference>
<dbReference type="SUPFAM" id="SSF54534">
    <property type="entry name" value="FKBP-like"/>
    <property type="match status" value="1"/>
</dbReference>
<dbReference type="Gene3D" id="3.10.50.40">
    <property type="match status" value="1"/>
</dbReference>
<dbReference type="EMBL" id="JGDB01000375">
    <property type="protein sequence ID" value="EXY87829.1"/>
    <property type="molecule type" value="Genomic_DNA"/>
</dbReference>
<dbReference type="PROSITE" id="PS51257">
    <property type="entry name" value="PROKAR_LIPOPROTEIN"/>
    <property type="match status" value="1"/>
</dbReference>
<proteinExistence type="inferred from homology"/>
<dbReference type="AlphaFoldDB" id="A0A015TTR0"/>
<protein>
    <recommendedName>
        <fullName evidence="6">Peptidyl-prolyl cis-trans isomerase</fullName>
        <ecNumber evidence="6">5.2.1.8</ecNumber>
    </recommendedName>
</protein>
<evidence type="ECO:0000313" key="9">
    <source>
        <dbReference type="EMBL" id="EXY87829.1"/>
    </source>
</evidence>
<evidence type="ECO:0000256" key="3">
    <source>
        <dbReference type="ARBA" id="ARBA00023110"/>
    </source>
</evidence>
<name>A0A015TTR0_BACFG</name>